<proteinExistence type="predicted"/>
<keyword evidence="3" id="KW-1185">Reference proteome</keyword>
<evidence type="ECO:0000313" key="3">
    <source>
        <dbReference type="Proteomes" id="UP000479000"/>
    </source>
</evidence>
<sequence>MPLIENNGRSANRRFDENDEMRPMGEARGKRNFCLRRAGERRVGTERRAPGQSNSKRK</sequence>
<protein>
    <submittedName>
        <fullName evidence="2">Uncharacterized protein</fullName>
    </submittedName>
</protein>
<feature type="region of interest" description="Disordered" evidence="1">
    <location>
        <begin position="1"/>
        <end position="58"/>
    </location>
</feature>
<gene>
    <name evidence="2" type="ORF">NTEN_LOCUS6138</name>
</gene>
<reference evidence="2 3" key="1">
    <citation type="submission" date="2020-02" db="EMBL/GenBank/DDBJ databases">
        <authorList>
            <person name="Ferguson B K."/>
        </authorList>
    </citation>
    <scope>NUCLEOTIDE SEQUENCE [LARGE SCALE GENOMIC DNA]</scope>
</reference>
<feature type="compositionally biased region" description="Basic and acidic residues" evidence="1">
    <location>
        <begin position="13"/>
        <end position="29"/>
    </location>
</feature>
<evidence type="ECO:0000313" key="2">
    <source>
        <dbReference type="EMBL" id="CAA9999917.1"/>
    </source>
</evidence>
<evidence type="ECO:0000256" key="1">
    <source>
        <dbReference type="SAM" id="MobiDB-lite"/>
    </source>
</evidence>
<dbReference type="AlphaFoldDB" id="A0A6H5GDV4"/>
<name>A0A6H5GDV4_9HEMI</name>
<dbReference type="EMBL" id="CADCXU010009070">
    <property type="protein sequence ID" value="CAA9999917.1"/>
    <property type="molecule type" value="Genomic_DNA"/>
</dbReference>
<feature type="compositionally biased region" description="Basic and acidic residues" evidence="1">
    <location>
        <begin position="37"/>
        <end position="49"/>
    </location>
</feature>
<accession>A0A6H5GDV4</accession>
<organism evidence="2 3">
    <name type="scientific">Nesidiocoris tenuis</name>
    <dbReference type="NCBI Taxonomy" id="355587"/>
    <lineage>
        <taxon>Eukaryota</taxon>
        <taxon>Metazoa</taxon>
        <taxon>Ecdysozoa</taxon>
        <taxon>Arthropoda</taxon>
        <taxon>Hexapoda</taxon>
        <taxon>Insecta</taxon>
        <taxon>Pterygota</taxon>
        <taxon>Neoptera</taxon>
        <taxon>Paraneoptera</taxon>
        <taxon>Hemiptera</taxon>
        <taxon>Heteroptera</taxon>
        <taxon>Panheteroptera</taxon>
        <taxon>Cimicomorpha</taxon>
        <taxon>Miridae</taxon>
        <taxon>Dicyphina</taxon>
        <taxon>Nesidiocoris</taxon>
    </lineage>
</organism>
<dbReference type="Proteomes" id="UP000479000">
    <property type="component" value="Unassembled WGS sequence"/>
</dbReference>